<feature type="region of interest" description="Disordered" evidence="1">
    <location>
        <begin position="1"/>
        <end position="29"/>
    </location>
</feature>
<dbReference type="STRING" id="157652.A0A371HXD4"/>
<dbReference type="EMBL" id="QJKJ01001462">
    <property type="protein sequence ID" value="RDY07457.1"/>
    <property type="molecule type" value="Genomic_DNA"/>
</dbReference>
<feature type="transmembrane region" description="Helical" evidence="2">
    <location>
        <begin position="466"/>
        <end position="488"/>
    </location>
</feature>
<dbReference type="Proteomes" id="UP000257109">
    <property type="component" value="Unassembled WGS sequence"/>
</dbReference>
<dbReference type="PANTHER" id="PTHR22715:SF1">
    <property type="entry name" value="DNA BINDING PROTEIN"/>
    <property type="match status" value="1"/>
</dbReference>
<protein>
    <submittedName>
        <fullName evidence="3">Uncharacterized protein</fullName>
    </submittedName>
</protein>
<dbReference type="PANTHER" id="PTHR22715">
    <property type="entry name" value="TRANSFORMING GROWTH FACTOR BETA REGULATED GENE 1"/>
    <property type="match status" value="1"/>
</dbReference>
<evidence type="ECO:0000313" key="4">
    <source>
        <dbReference type="Proteomes" id="UP000257109"/>
    </source>
</evidence>
<dbReference type="GO" id="GO:0051726">
    <property type="term" value="P:regulation of cell cycle"/>
    <property type="evidence" value="ECO:0007669"/>
    <property type="project" value="TreeGrafter"/>
</dbReference>
<comment type="caution">
    <text evidence="3">The sequence shown here is derived from an EMBL/GenBank/DDBJ whole genome shotgun (WGS) entry which is preliminary data.</text>
</comment>
<feature type="compositionally biased region" description="Polar residues" evidence="1">
    <location>
        <begin position="8"/>
        <end position="19"/>
    </location>
</feature>
<gene>
    <name evidence="3" type="ORF">CR513_08430</name>
</gene>
<reference evidence="3" key="1">
    <citation type="submission" date="2018-05" db="EMBL/GenBank/DDBJ databases">
        <title>Draft genome of Mucuna pruriens seed.</title>
        <authorList>
            <person name="Nnadi N.E."/>
            <person name="Vos R."/>
            <person name="Hasami M.H."/>
            <person name="Devisetty U.K."/>
            <person name="Aguiy J.C."/>
        </authorList>
    </citation>
    <scope>NUCLEOTIDE SEQUENCE [LARGE SCALE GENOMIC DNA]</scope>
    <source>
        <strain evidence="3">JCA_2017</strain>
    </source>
</reference>
<dbReference type="OrthoDB" id="1928087at2759"/>
<evidence type="ECO:0000256" key="1">
    <source>
        <dbReference type="SAM" id="MobiDB-lite"/>
    </source>
</evidence>
<dbReference type="InterPro" id="IPR040092">
    <property type="entry name" value="TBRG1"/>
</dbReference>
<sequence length="561" mass="62919">MKNRKTQQQHNTPTLFSPEQRTEDEEETRKNCVIEEGTTWVHTESLSLLQIPEPMNNNSFQTNEGQRDLHLWFSTLDLKNLLNLSNPRNRITSIELFGFKNQFIQRLLREQVTNVNGKAERSLVSPNVCDGVTRTDNDDCCPNVGAYPDLVHCLAKPRVTGKRSRCELKNKKYNVRARSQSLEFTCSRSSNVKNEKSLGQGSSTTHYGSEVHEVHNQVGVSAPLQRMSSVGKSIAIDPIEISYDKKVGAVPSKGQTGFLYSKNCKTTEPTGNLRKHLNFLQLHRSHDVELKISNLMVTLEDKKLMQSCCEESVGCIDIDLCAPDTLDFVQENTPDSAASELDKNAYNETGCEITSRDLLNAEHEVFKSNSNPSSEKSDFGSTGQDVAKSMMSFLLPQAVPLLRNVSTDKEFTISPSNMLPSQVNSKDEQNKIGYSLDVHCNNDRGCTWGKGEKGKRYMGIQTHIQILLILNIQSLLFPTILNIVYVMIIRPIRKSYLLILLKLLLGHDLPNGTSTCHALGLDFKDRSQNCDVCIPESVLDVMSPKDLIISEKNEDACSDFK</sequence>
<keyword evidence="2" id="KW-1133">Transmembrane helix</keyword>
<evidence type="ECO:0000313" key="3">
    <source>
        <dbReference type="EMBL" id="RDY07457.1"/>
    </source>
</evidence>
<keyword evidence="2" id="KW-0812">Transmembrane</keyword>
<keyword evidence="2" id="KW-0472">Membrane</keyword>
<proteinExistence type="predicted"/>
<dbReference type="AlphaFoldDB" id="A0A371HXD4"/>
<dbReference type="GO" id="GO:0005634">
    <property type="term" value="C:nucleus"/>
    <property type="evidence" value="ECO:0007669"/>
    <property type="project" value="TreeGrafter"/>
</dbReference>
<accession>A0A371HXD4</accession>
<name>A0A371HXD4_MUCPR</name>
<keyword evidence="4" id="KW-1185">Reference proteome</keyword>
<organism evidence="3 4">
    <name type="scientific">Mucuna pruriens</name>
    <name type="common">Velvet bean</name>
    <name type="synonym">Dolichos pruriens</name>
    <dbReference type="NCBI Taxonomy" id="157652"/>
    <lineage>
        <taxon>Eukaryota</taxon>
        <taxon>Viridiplantae</taxon>
        <taxon>Streptophyta</taxon>
        <taxon>Embryophyta</taxon>
        <taxon>Tracheophyta</taxon>
        <taxon>Spermatophyta</taxon>
        <taxon>Magnoliopsida</taxon>
        <taxon>eudicotyledons</taxon>
        <taxon>Gunneridae</taxon>
        <taxon>Pentapetalae</taxon>
        <taxon>rosids</taxon>
        <taxon>fabids</taxon>
        <taxon>Fabales</taxon>
        <taxon>Fabaceae</taxon>
        <taxon>Papilionoideae</taxon>
        <taxon>50 kb inversion clade</taxon>
        <taxon>NPAAA clade</taxon>
        <taxon>indigoferoid/millettioid clade</taxon>
        <taxon>Phaseoleae</taxon>
        <taxon>Mucuna</taxon>
    </lineage>
</organism>
<evidence type="ECO:0000256" key="2">
    <source>
        <dbReference type="SAM" id="Phobius"/>
    </source>
</evidence>
<feature type="non-terminal residue" evidence="3">
    <location>
        <position position="1"/>
    </location>
</feature>